<dbReference type="PRINTS" id="PR00039">
    <property type="entry name" value="HTHLYSR"/>
</dbReference>
<dbReference type="SUPFAM" id="SSF46785">
    <property type="entry name" value="Winged helix' DNA-binding domain"/>
    <property type="match status" value="1"/>
</dbReference>
<keyword evidence="4" id="KW-0804">Transcription</keyword>
<name>A0AA41ZBC1_9SPHN</name>
<evidence type="ECO:0000256" key="2">
    <source>
        <dbReference type="ARBA" id="ARBA00023015"/>
    </source>
</evidence>
<dbReference type="SUPFAM" id="SSF53850">
    <property type="entry name" value="Periplasmic binding protein-like II"/>
    <property type="match status" value="1"/>
</dbReference>
<dbReference type="Pfam" id="PF00126">
    <property type="entry name" value="HTH_1"/>
    <property type="match status" value="1"/>
</dbReference>
<dbReference type="GO" id="GO:0006351">
    <property type="term" value="P:DNA-templated transcription"/>
    <property type="evidence" value="ECO:0007669"/>
    <property type="project" value="TreeGrafter"/>
</dbReference>
<accession>A0AA41ZBC1</accession>
<dbReference type="Pfam" id="PF03466">
    <property type="entry name" value="LysR_substrate"/>
    <property type="match status" value="1"/>
</dbReference>
<evidence type="ECO:0000259" key="5">
    <source>
        <dbReference type="PROSITE" id="PS50931"/>
    </source>
</evidence>
<dbReference type="InterPro" id="IPR058163">
    <property type="entry name" value="LysR-type_TF_proteobact-type"/>
</dbReference>
<dbReference type="InterPro" id="IPR036388">
    <property type="entry name" value="WH-like_DNA-bd_sf"/>
</dbReference>
<organism evidence="6 7">
    <name type="scientific">Sphingomonas lycopersici</name>
    <dbReference type="NCBI Taxonomy" id="2951807"/>
    <lineage>
        <taxon>Bacteria</taxon>
        <taxon>Pseudomonadati</taxon>
        <taxon>Pseudomonadota</taxon>
        <taxon>Alphaproteobacteria</taxon>
        <taxon>Sphingomonadales</taxon>
        <taxon>Sphingomonadaceae</taxon>
        <taxon>Sphingomonas</taxon>
    </lineage>
</organism>
<keyword evidence="3" id="KW-0238">DNA-binding</keyword>
<gene>
    <name evidence="6" type="ORF">NEE01_16980</name>
</gene>
<feature type="domain" description="HTH lysR-type" evidence="5">
    <location>
        <begin position="11"/>
        <end position="62"/>
    </location>
</feature>
<dbReference type="Proteomes" id="UP001165565">
    <property type="component" value="Unassembled WGS sequence"/>
</dbReference>
<dbReference type="RefSeq" id="WP_179514595.1">
    <property type="nucleotide sequence ID" value="NZ_JANFAV010000013.1"/>
</dbReference>
<dbReference type="InterPro" id="IPR000847">
    <property type="entry name" value="LysR_HTH_N"/>
</dbReference>
<protein>
    <submittedName>
        <fullName evidence="6">LysR family transcriptional regulator</fullName>
    </submittedName>
</protein>
<evidence type="ECO:0000256" key="4">
    <source>
        <dbReference type="ARBA" id="ARBA00023163"/>
    </source>
</evidence>
<dbReference type="PROSITE" id="PS50931">
    <property type="entry name" value="HTH_LYSR"/>
    <property type="match status" value="1"/>
</dbReference>
<dbReference type="InterPro" id="IPR036390">
    <property type="entry name" value="WH_DNA-bd_sf"/>
</dbReference>
<dbReference type="GO" id="GO:0043565">
    <property type="term" value="F:sequence-specific DNA binding"/>
    <property type="evidence" value="ECO:0007669"/>
    <property type="project" value="TreeGrafter"/>
</dbReference>
<dbReference type="Gene3D" id="1.10.10.10">
    <property type="entry name" value="Winged helix-like DNA-binding domain superfamily/Winged helix DNA-binding domain"/>
    <property type="match status" value="1"/>
</dbReference>
<comment type="caution">
    <text evidence="6">The sequence shown here is derived from an EMBL/GenBank/DDBJ whole genome shotgun (WGS) entry which is preliminary data.</text>
</comment>
<dbReference type="PANTHER" id="PTHR30537:SF3">
    <property type="entry name" value="TRANSCRIPTIONAL REGULATORY PROTEIN"/>
    <property type="match status" value="1"/>
</dbReference>
<dbReference type="PANTHER" id="PTHR30537">
    <property type="entry name" value="HTH-TYPE TRANSCRIPTIONAL REGULATOR"/>
    <property type="match status" value="1"/>
</dbReference>
<dbReference type="EMBL" id="JANFAV010000013">
    <property type="protein sequence ID" value="MCW6536474.1"/>
    <property type="molecule type" value="Genomic_DNA"/>
</dbReference>
<dbReference type="Gene3D" id="3.40.190.290">
    <property type="match status" value="1"/>
</dbReference>
<keyword evidence="7" id="KW-1185">Reference proteome</keyword>
<dbReference type="GO" id="GO:0003700">
    <property type="term" value="F:DNA-binding transcription factor activity"/>
    <property type="evidence" value="ECO:0007669"/>
    <property type="project" value="InterPro"/>
</dbReference>
<reference evidence="6" key="1">
    <citation type="submission" date="2022-06" db="EMBL/GenBank/DDBJ databases">
        <title>Sphingomonas sp. nov. isolated from rhizosphere soil of tomato.</title>
        <authorList>
            <person name="Dong H."/>
            <person name="Gao R."/>
        </authorList>
    </citation>
    <scope>NUCLEOTIDE SEQUENCE</scope>
    <source>
        <strain evidence="6">MMSM24</strain>
    </source>
</reference>
<evidence type="ECO:0000313" key="7">
    <source>
        <dbReference type="Proteomes" id="UP001165565"/>
    </source>
</evidence>
<evidence type="ECO:0000256" key="3">
    <source>
        <dbReference type="ARBA" id="ARBA00023125"/>
    </source>
</evidence>
<keyword evidence="2" id="KW-0805">Transcription regulation</keyword>
<sequence>MNGEPSWDVYRSFAAVLREGSLSGAARVLGMTQPSIARHISALEDAIGGELFVRSQRGLSPTDRALVLEPHAEALVTAAAALRRTGTGQVDAIEGNVRVSASQAVGVMHLPPILARLRRAHPALAIELALSDKVDDLLQRRADIAVRMVEPTQQALVARRIGAVRLGFHAHRDYLALRGIPASAAELKHHDLIGFDTETAYIRASMRHVPGIDRAMFALRVDNDAAQFAAIQAGFGIGICQTVVARRDPALVRILPDALDLPLPIWIVMHEDLRRGGRYRAAFDALAAGLSAVTEREG</sequence>
<comment type="similarity">
    <text evidence="1">Belongs to the LysR transcriptional regulatory family.</text>
</comment>
<dbReference type="InterPro" id="IPR005119">
    <property type="entry name" value="LysR_subst-bd"/>
</dbReference>
<proteinExistence type="inferred from homology"/>
<evidence type="ECO:0000256" key="1">
    <source>
        <dbReference type="ARBA" id="ARBA00009437"/>
    </source>
</evidence>
<evidence type="ECO:0000313" key="6">
    <source>
        <dbReference type="EMBL" id="MCW6536474.1"/>
    </source>
</evidence>
<dbReference type="AlphaFoldDB" id="A0AA41ZBC1"/>